<dbReference type="AlphaFoldDB" id="A0AAV7G0Z2"/>
<evidence type="ECO:0000313" key="4">
    <source>
        <dbReference type="EMBL" id="KAH0449330.1"/>
    </source>
</evidence>
<keyword evidence="5" id="KW-1185">Reference proteome</keyword>
<dbReference type="GO" id="GO:0008270">
    <property type="term" value="F:zinc ion binding"/>
    <property type="evidence" value="ECO:0007669"/>
    <property type="project" value="InterPro"/>
</dbReference>
<dbReference type="PANTHER" id="PTHR47926">
    <property type="entry name" value="PENTATRICOPEPTIDE REPEAT-CONTAINING PROTEIN"/>
    <property type="match status" value="1"/>
</dbReference>
<feature type="repeat" description="PPR" evidence="2">
    <location>
        <begin position="49"/>
        <end position="83"/>
    </location>
</feature>
<dbReference type="PANTHER" id="PTHR47926:SF347">
    <property type="entry name" value="PENTATRICOPEPTIDE REPEAT-CONTAINING PROTEIN"/>
    <property type="match status" value="1"/>
</dbReference>
<evidence type="ECO:0000259" key="3">
    <source>
        <dbReference type="Pfam" id="PF14432"/>
    </source>
</evidence>
<feature type="repeat" description="PPR" evidence="2">
    <location>
        <begin position="321"/>
        <end position="355"/>
    </location>
</feature>
<dbReference type="GO" id="GO:0003723">
    <property type="term" value="F:RNA binding"/>
    <property type="evidence" value="ECO:0007669"/>
    <property type="project" value="InterPro"/>
</dbReference>
<organism evidence="4 5">
    <name type="scientific">Dendrobium chrysotoxum</name>
    <name type="common">Orchid</name>
    <dbReference type="NCBI Taxonomy" id="161865"/>
    <lineage>
        <taxon>Eukaryota</taxon>
        <taxon>Viridiplantae</taxon>
        <taxon>Streptophyta</taxon>
        <taxon>Embryophyta</taxon>
        <taxon>Tracheophyta</taxon>
        <taxon>Spermatophyta</taxon>
        <taxon>Magnoliopsida</taxon>
        <taxon>Liliopsida</taxon>
        <taxon>Asparagales</taxon>
        <taxon>Orchidaceae</taxon>
        <taxon>Epidendroideae</taxon>
        <taxon>Malaxideae</taxon>
        <taxon>Dendrobiinae</taxon>
        <taxon>Dendrobium</taxon>
    </lineage>
</organism>
<dbReference type="FunFam" id="1.25.40.10:FF:000073">
    <property type="entry name" value="Pentatricopeptide repeat-containing protein chloroplastic"/>
    <property type="match status" value="1"/>
</dbReference>
<dbReference type="InterPro" id="IPR046960">
    <property type="entry name" value="PPR_At4g14850-like_plant"/>
</dbReference>
<proteinExistence type="predicted"/>
<protein>
    <recommendedName>
        <fullName evidence="3">DYW domain-containing protein</fullName>
    </recommendedName>
</protein>
<dbReference type="InterPro" id="IPR002885">
    <property type="entry name" value="PPR_rpt"/>
</dbReference>
<dbReference type="Pfam" id="PF20431">
    <property type="entry name" value="E_motif"/>
    <property type="match status" value="1"/>
</dbReference>
<accession>A0AAV7G0Z2</accession>
<reference evidence="4 5" key="1">
    <citation type="journal article" date="2021" name="Hortic Res">
        <title>Chromosome-scale assembly of the Dendrobium chrysotoxum genome enhances the understanding of orchid evolution.</title>
        <authorList>
            <person name="Zhang Y."/>
            <person name="Zhang G.Q."/>
            <person name="Zhang D."/>
            <person name="Liu X.D."/>
            <person name="Xu X.Y."/>
            <person name="Sun W.H."/>
            <person name="Yu X."/>
            <person name="Zhu X."/>
            <person name="Wang Z.W."/>
            <person name="Zhao X."/>
            <person name="Zhong W.Y."/>
            <person name="Chen H."/>
            <person name="Yin W.L."/>
            <person name="Huang T."/>
            <person name="Niu S.C."/>
            <person name="Liu Z.J."/>
        </authorList>
    </citation>
    <scope>NUCLEOTIDE SEQUENCE [LARGE SCALE GENOMIC DNA]</scope>
    <source>
        <strain evidence="4">Lindl</strain>
    </source>
</reference>
<dbReference type="Pfam" id="PF13041">
    <property type="entry name" value="PPR_2"/>
    <property type="match status" value="1"/>
</dbReference>
<dbReference type="SUPFAM" id="SSF48452">
    <property type="entry name" value="TPR-like"/>
    <property type="match status" value="1"/>
</dbReference>
<evidence type="ECO:0000256" key="2">
    <source>
        <dbReference type="PROSITE-ProRule" id="PRU00708"/>
    </source>
</evidence>
<dbReference type="InterPro" id="IPR046848">
    <property type="entry name" value="E_motif"/>
</dbReference>
<comment type="caution">
    <text evidence="4">The sequence shown here is derived from an EMBL/GenBank/DDBJ whole genome shotgun (WGS) entry which is preliminary data.</text>
</comment>
<feature type="domain" description="DYW" evidence="3">
    <location>
        <begin position="565"/>
        <end position="656"/>
    </location>
</feature>
<dbReference type="InterPro" id="IPR032867">
    <property type="entry name" value="DYW_dom"/>
</dbReference>
<dbReference type="GO" id="GO:0009451">
    <property type="term" value="P:RNA modification"/>
    <property type="evidence" value="ECO:0007669"/>
    <property type="project" value="InterPro"/>
</dbReference>
<keyword evidence="1" id="KW-0677">Repeat</keyword>
<dbReference type="Proteomes" id="UP000775213">
    <property type="component" value="Unassembled WGS sequence"/>
</dbReference>
<dbReference type="PROSITE" id="PS51375">
    <property type="entry name" value="PPR"/>
    <property type="match status" value="3"/>
</dbReference>
<dbReference type="Gene3D" id="1.25.40.10">
    <property type="entry name" value="Tetratricopeptide repeat domain"/>
    <property type="match status" value="2"/>
</dbReference>
<feature type="repeat" description="PPR" evidence="2">
    <location>
        <begin position="251"/>
        <end position="285"/>
    </location>
</feature>
<dbReference type="Pfam" id="PF01535">
    <property type="entry name" value="PPR"/>
    <property type="match status" value="3"/>
</dbReference>
<dbReference type="EMBL" id="JAGFBR010000019">
    <property type="protein sequence ID" value="KAH0449330.1"/>
    <property type="molecule type" value="Genomic_DNA"/>
</dbReference>
<dbReference type="NCBIfam" id="TIGR00756">
    <property type="entry name" value="PPR"/>
    <property type="match status" value="3"/>
</dbReference>
<gene>
    <name evidence="4" type="ORF">IEQ34_023130</name>
</gene>
<name>A0AAV7G0Z2_DENCH</name>
<sequence length="656" mass="73754">MEVHRSFIQSRQVTPENPKSKLPIFRSHTQFFKQPAAHQPFDRIPLTANTFAWNAILQSHINAGHPHLAVLAYRDMLLAGVLPDRHSLPRALAASRLSTVFFTGKQLHSHVLKLRLLGDSYVLSALMELYSQFSGVDSASSLLFQSNPQNPIAYTLLARLYLMENNPDSALHVFYQLAASGVKLDPMAVATAAKACGQMKSTRDGKKIHDLAKESKLDCDVLVANSLLKMYVECGRTEEILALFDSLTHKDAVSWTTIINSNVQNGGFNEGLKLFRAMVVGGIKPDEFSVSAVLPACARMAARKHGMEIHGFIIRQHIEMNSAVQNALIDMYAKSGSIKNASKVFERMTERDAVSWTVMILGYSLHGHGDLGVALFLEIENNGGTEPDGAAYSAALHACGTSCIVDQGEKIFKLILLRHSEPEHCILMARILARTGRFVKVRAFLKEHYIEQDLDALRAVLDGCRIHSNRRIGRQVAEQLIELNPLNAENYVLLSNIYAANGNCRKVKEMRQMMVDMGLKPKKACSWIEFRCKIHAFGTGDVSHPRSERIYWELKRLMERMKEEGYVSMEDFSLHDVEEERECIPLGHSEMLAIAFGLISTQLSTVIRVTKNMRVCRNCHETAKMISRISEREIMLRDPDRFHRFVDGSCSCQDIW</sequence>
<evidence type="ECO:0000256" key="1">
    <source>
        <dbReference type="ARBA" id="ARBA00022737"/>
    </source>
</evidence>
<dbReference type="Pfam" id="PF14432">
    <property type="entry name" value="DYW_deaminase"/>
    <property type="match status" value="1"/>
</dbReference>
<dbReference type="FunFam" id="1.25.40.10:FF:000158">
    <property type="entry name" value="pentatricopeptide repeat-containing protein At2g33680"/>
    <property type="match status" value="1"/>
</dbReference>
<dbReference type="GO" id="GO:0099402">
    <property type="term" value="P:plant organ development"/>
    <property type="evidence" value="ECO:0007669"/>
    <property type="project" value="UniProtKB-ARBA"/>
</dbReference>
<dbReference type="InterPro" id="IPR011990">
    <property type="entry name" value="TPR-like_helical_dom_sf"/>
</dbReference>
<evidence type="ECO:0000313" key="5">
    <source>
        <dbReference type="Proteomes" id="UP000775213"/>
    </source>
</evidence>